<evidence type="ECO:0000313" key="17">
    <source>
        <dbReference type="Proteomes" id="UP001300012"/>
    </source>
</evidence>
<keyword evidence="7" id="KW-1005">Bacterial flagellum biogenesis</keyword>
<keyword evidence="10" id="KW-0472">Membrane</keyword>
<dbReference type="CDD" id="cd17873">
    <property type="entry name" value="FlhF"/>
    <property type="match status" value="1"/>
</dbReference>
<gene>
    <name evidence="16" type="primary">flhF</name>
    <name evidence="16" type="ORF">NV381_06220</name>
</gene>
<dbReference type="InterPro" id="IPR047040">
    <property type="entry name" value="FlhF__GTPase_dom"/>
</dbReference>
<evidence type="ECO:0000256" key="10">
    <source>
        <dbReference type="ARBA" id="ARBA00023136"/>
    </source>
</evidence>
<dbReference type="Proteomes" id="UP001300012">
    <property type="component" value="Unassembled WGS sequence"/>
</dbReference>
<keyword evidence="17" id="KW-1185">Reference proteome</keyword>
<dbReference type="PANTHER" id="PTHR43134:SF3">
    <property type="entry name" value="FLAGELLAR BIOSYNTHESIS PROTEIN FLHF"/>
    <property type="match status" value="1"/>
</dbReference>
<dbReference type="NCBIfam" id="TIGR03499">
    <property type="entry name" value="FlhF"/>
    <property type="match status" value="1"/>
</dbReference>
<feature type="domain" description="SRP54-type proteins GTP-binding" evidence="15">
    <location>
        <begin position="278"/>
        <end position="469"/>
    </location>
</feature>
<evidence type="ECO:0000256" key="4">
    <source>
        <dbReference type="ARBA" id="ARBA00022448"/>
    </source>
</evidence>
<evidence type="ECO:0000256" key="1">
    <source>
        <dbReference type="ARBA" id="ARBA00004413"/>
    </source>
</evidence>
<protein>
    <recommendedName>
        <fullName evidence="3 13">Flagellar biosynthesis protein FlhF</fullName>
    </recommendedName>
</protein>
<keyword evidence="16" id="KW-0282">Flagellum</keyword>
<dbReference type="Gene3D" id="1.20.120.1380">
    <property type="entry name" value="Flagellar FlhF biosynthesis protein, N domain"/>
    <property type="match status" value="1"/>
</dbReference>
<proteinExistence type="inferred from homology"/>
<keyword evidence="9" id="KW-0342">GTP-binding</keyword>
<accession>A0ABT1YFR7</accession>
<evidence type="ECO:0000259" key="14">
    <source>
        <dbReference type="SMART" id="SM00382"/>
    </source>
</evidence>
<comment type="similarity">
    <text evidence="2">Belongs to the GTP-binding SRP family.</text>
</comment>
<dbReference type="InterPro" id="IPR027417">
    <property type="entry name" value="P-loop_NTPase"/>
</dbReference>
<dbReference type="SMART" id="SM00382">
    <property type="entry name" value="AAA"/>
    <property type="match status" value="1"/>
</dbReference>
<dbReference type="SUPFAM" id="SSF52540">
    <property type="entry name" value="P-loop containing nucleoside triphosphate hydrolases"/>
    <property type="match status" value="1"/>
</dbReference>
<evidence type="ECO:0000256" key="9">
    <source>
        <dbReference type="ARBA" id="ARBA00023134"/>
    </source>
</evidence>
<keyword evidence="6" id="KW-0547">Nucleotide-binding</keyword>
<evidence type="ECO:0000256" key="11">
    <source>
        <dbReference type="ARBA" id="ARBA00023225"/>
    </source>
</evidence>
<keyword evidence="5" id="KW-1003">Cell membrane</keyword>
<dbReference type="InterPro" id="IPR003593">
    <property type="entry name" value="AAA+_ATPase"/>
</dbReference>
<dbReference type="Pfam" id="PF00448">
    <property type="entry name" value="SRP54"/>
    <property type="match status" value="1"/>
</dbReference>
<keyword evidence="16" id="KW-0969">Cilium</keyword>
<dbReference type="PANTHER" id="PTHR43134">
    <property type="entry name" value="SIGNAL RECOGNITION PARTICLE RECEPTOR SUBUNIT ALPHA"/>
    <property type="match status" value="1"/>
</dbReference>
<sequence length="474" mass="52585">MRVKRYVVDSMPDALQKIRTDLGKDAVILSTKEIRSGGFMGMFSKKKIEVLAATDSTAAASSTKTASSPTPAVLQEQAPKSYNSLQTAQMAYSRPNNSAGAVLPKRNMDEPALSFPEVPDVLIPSPPPVAVKVQNHMPQAQQAQYVPQVQQTQQAQYVPQTQQVQNAQQAPLASATVAVNSKEDILLQELKQMKEFMHKLSVQGFQQSPMDPSLATLQQRMLDQELDPVLVQQVITEVTEIVNAEGMTLTDELAMKLIRKQLLGLFMVGESKHMAPDTRIVHFVGPTGVGKTTTIAKLAAEQVLKYNRKVGFITSDTYRIAAIEQLKTYATILNVPLEVVFSPQDLSKAYEQLKDCDLIFMDTAGRNYRNEMYVSELNSLLRSQGKSETFLVLSLTTKYKDMKAITDNFTKFKLDKVLFTKMDETDSFGSVVNLVHDFKLQLSYVTNGQSVPDDITELAEQHIIDLILGASNNE</sequence>
<evidence type="ECO:0000256" key="5">
    <source>
        <dbReference type="ARBA" id="ARBA00022475"/>
    </source>
</evidence>
<organism evidence="16 17">
    <name type="scientific">Paenibacillus radicis</name>
    <name type="common">ex Xue et al. 2023</name>
    <dbReference type="NCBI Taxonomy" id="2972489"/>
    <lineage>
        <taxon>Bacteria</taxon>
        <taxon>Bacillati</taxon>
        <taxon>Bacillota</taxon>
        <taxon>Bacilli</taxon>
        <taxon>Bacillales</taxon>
        <taxon>Paenibacillaceae</taxon>
        <taxon>Paenibacillus</taxon>
    </lineage>
</organism>
<comment type="subcellular location">
    <subcellularLocation>
        <location evidence="1">Cell membrane</location>
        <topology evidence="1">Peripheral membrane protein</topology>
        <orientation evidence="1">Cytoplasmic side</orientation>
    </subcellularLocation>
</comment>
<evidence type="ECO:0000259" key="15">
    <source>
        <dbReference type="SMART" id="SM00962"/>
    </source>
</evidence>
<dbReference type="SMART" id="SM00962">
    <property type="entry name" value="SRP54"/>
    <property type="match status" value="1"/>
</dbReference>
<dbReference type="RefSeq" id="WP_258212401.1">
    <property type="nucleotide sequence ID" value="NZ_JANQBD010000003.1"/>
</dbReference>
<comment type="caution">
    <text evidence="16">The sequence shown here is derived from an EMBL/GenBank/DDBJ whole genome shotgun (WGS) entry which is preliminary data.</text>
</comment>
<feature type="domain" description="AAA+ ATPase" evidence="14">
    <location>
        <begin position="277"/>
        <end position="474"/>
    </location>
</feature>
<comment type="function">
    <text evidence="12">Necessary for flagellar biosynthesis. May be involved in translocation of the flagellum.</text>
</comment>
<keyword evidence="8" id="KW-0653">Protein transport</keyword>
<evidence type="ECO:0000256" key="12">
    <source>
        <dbReference type="ARBA" id="ARBA00025337"/>
    </source>
</evidence>
<keyword evidence="4" id="KW-0813">Transport</keyword>
<dbReference type="EMBL" id="JANQBD010000003">
    <property type="protein sequence ID" value="MCR8630795.1"/>
    <property type="molecule type" value="Genomic_DNA"/>
</dbReference>
<evidence type="ECO:0000256" key="13">
    <source>
        <dbReference type="NCBIfam" id="TIGR03499"/>
    </source>
</evidence>
<evidence type="ECO:0000313" key="16">
    <source>
        <dbReference type="EMBL" id="MCR8630795.1"/>
    </source>
</evidence>
<reference evidence="16 17" key="1">
    <citation type="submission" date="2022-08" db="EMBL/GenBank/DDBJ databases">
        <title>Paenibacillus endoradicis sp. nov., Paenibacillus radicibacter sp. nov and Paenibacillus pararadicis sp. nov., three cold-adapted plant growth-promoting bacteria isolated from root of Larix gmelinii in Great Khingan.</title>
        <authorList>
            <person name="Xue H."/>
        </authorList>
    </citation>
    <scope>NUCLEOTIDE SEQUENCE [LARGE SCALE GENOMIC DNA]</scope>
    <source>
        <strain evidence="16 17">N5-1-1-5</strain>
    </source>
</reference>
<evidence type="ECO:0000256" key="3">
    <source>
        <dbReference type="ARBA" id="ARBA00014919"/>
    </source>
</evidence>
<keyword evidence="11" id="KW-1006">Bacterial flagellum protein export</keyword>
<dbReference type="Gene3D" id="3.40.50.300">
    <property type="entry name" value="P-loop containing nucleotide triphosphate hydrolases"/>
    <property type="match status" value="1"/>
</dbReference>
<evidence type="ECO:0000256" key="6">
    <source>
        <dbReference type="ARBA" id="ARBA00022741"/>
    </source>
</evidence>
<name>A0ABT1YFR7_9BACL</name>
<keyword evidence="16" id="KW-0966">Cell projection</keyword>
<evidence type="ECO:0000256" key="2">
    <source>
        <dbReference type="ARBA" id="ARBA00008531"/>
    </source>
</evidence>
<dbReference type="InterPro" id="IPR020006">
    <property type="entry name" value="FlhF"/>
</dbReference>
<evidence type="ECO:0000256" key="8">
    <source>
        <dbReference type="ARBA" id="ARBA00022927"/>
    </source>
</evidence>
<evidence type="ECO:0000256" key="7">
    <source>
        <dbReference type="ARBA" id="ARBA00022795"/>
    </source>
</evidence>
<dbReference type="InterPro" id="IPR000897">
    <property type="entry name" value="SRP54_GTPase_dom"/>
</dbReference>